<keyword evidence="2" id="KW-1185">Reference proteome</keyword>
<organism evidence="1 2">
    <name type="scientific">Liparis tanakae</name>
    <name type="common">Tanaka's snailfish</name>
    <dbReference type="NCBI Taxonomy" id="230148"/>
    <lineage>
        <taxon>Eukaryota</taxon>
        <taxon>Metazoa</taxon>
        <taxon>Chordata</taxon>
        <taxon>Craniata</taxon>
        <taxon>Vertebrata</taxon>
        <taxon>Euteleostomi</taxon>
        <taxon>Actinopterygii</taxon>
        <taxon>Neopterygii</taxon>
        <taxon>Teleostei</taxon>
        <taxon>Neoteleostei</taxon>
        <taxon>Acanthomorphata</taxon>
        <taxon>Eupercaria</taxon>
        <taxon>Perciformes</taxon>
        <taxon>Cottioidei</taxon>
        <taxon>Cottales</taxon>
        <taxon>Liparidae</taxon>
        <taxon>Liparis</taxon>
    </lineage>
</organism>
<proteinExistence type="predicted"/>
<sequence>MSPGDVQRAAFHLLDSPLSMHRDKKLTCSIENTGKTLAEPRVAKWRRGVSSSGKHSSDYERVRTGGLGCHGGVTALLLTGFDFGLQVCRRSMQTVTVLSVVSIIGLSLG</sequence>
<evidence type="ECO:0000313" key="1">
    <source>
        <dbReference type="EMBL" id="TNN54507.1"/>
    </source>
</evidence>
<protein>
    <submittedName>
        <fullName evidence="1">Uncharacterized protein</fullName>
    </submittedName>
</protein>
<gene>
    <name evidence="1" type="ORF">EYF80_035282</name>
</gene>
<comment type="caution">
    <text evidence="1">The sequence shown here is derived from an EMBL/GenBank/DDBJ whole genome shotgun (WGS) entry which is preliminary data.</text>
</comment>
<accession>A0A4Z2GLT6</accession>
<name>A0A4Z2GLT6_9TELE</name>
<dbReference type="EMBL" id="SRLO01000482">
    <property type="protein sequence ID" value="TNN54507.1"/>
    <property type="molecule type" value="Genomic_DNA"/>
</dbReference>
<evidence type="ECO:0000313" key="2">
    <source>
        <dbReference type="Proteomes" id="UP000314294"/>
    </source>
</evidence>
<dbReference type="AlphaFoldDB" id="A0A4Z2GLT6"/>
<dbReference type="Proteomes" id="UP000314294">
    <property type="component" value="Unassembled WGS sequence"/>
</dbReference>
<reference evidence="1 2" key="1">
    <citation type="submission" date="2019-03" db="EMBL/GenBank/DDBJ databases">
        <title>First draft genome of Liparis tanakae, snailfish: a comprehensive survey of snailfish specific genes.</title>
        <authorList>
            <person name="Kim W."/>
            <person name="Song I."/>
            <person name="Jeong J.-H."/>
            <person name="Kim D."/>
            <person name="Kim S."/>
            <person name="Ryu S."/>
            <person name="Song J.Y."/>
            <person name="Lee S.K."/>
        </authorList>
    </citation>
    <scope>NUCLEOTIDE SEQUENCE [LARGE SCALE GENOMIC DNA]</scope>
    <source>
        <tissue evidence="1">Muscle</tissue>
    </source>
</reference>